<feature type="non-terminal residue" evidence="1">
    <location>
        <position position="1"/>
    </location>
</feature>
<keyword evidence="2" id="KW-1185">Reference proteome</keyword>
<accession>A0A8J2KTB0</accession>
<evidence type="ECO:0000313" key="2">
    <source>
        <dbReference type="Proteomes" id="UP000708208"/>
    </source>
</evidence>
<dbReference type="AlphaFoldDB" id="A0A8J2KTB0"/>
<dbReference type="Proteomes" id="UP000708208">
    <property type="component" value="Unassembled WGS sequence"/>
</dbReference>
<sequence length="150" mass="17235">RSEKQLSSFQLEEHEWDLISEMITFLKRFYEMTLHLSKAKQPSMALSAAIYIELYYHFESYNSRSKLAKEMMDAAKATCEKLRKTNIIQNLTAWFTFLVYFSTQGASMSGTSPLGLMLKPSGKTKELLWNFGTSFISPAMSQSTMLRINS</sequence>
<comment type="caution">
    <text evidence="1">The sequence shown here is derived from an EMBL/GenBank/DDBJ whole genome shotgun (WGS) entry which is preliminary data.</text>
</comment>
<name>A0A8J2KTB0_9HEXA</name>
<proteinExistence type="predicted"/>
<evidence type="ECO:0000313" key="1">
    <source>
        <dbReference type="EMBL" id="CAG7820475.1"/>
    </source>
</evidence>
<reference evidence="1" key="1">
    <citation type="submission" date="2021-06" db="EMBL/GenBank/DDBJ databases">
        <authorList>
            <person name="Hodson N. C."/>
            <person name="Mongue J. A."/>
            <person name="Jaron S. K."/>
        </authorList>
    </citation>
    <scope>NUCLEOTIDE SEQUENCE</scope>
</reference>
<protein>
    <submittedName>
        <fullName evidence="1">Uncharacterized protein</fullName>
    </submittedName>
</protein>
<dbReference type="EMBL" id="CAJVCH010479735">
    <property type="protein sequence ID" value="CAG7820475.1"/>
    <property type="molecule type" value="Genomic_DNA"/>
</dbReference>
<organism evidence="1 2">
    <name type="scientific">Allacma fusca</name>
    <dbReference type="NCBI Taxonomy" id="39272"/>
    <lineage>
        <taxon>Eukaryota</taxon>
        <taxon>Metazoa</taxon>
        <taxon>Ecdysozoa</taxon>
        <taxon>Arthropoda</taxon>
        <taxon>Hexapoda</taxon>
        <taxon>Collembola</taxon>
        <taxon>Symphypleona</taxon>
        <taxon>Sminthuridae</taxon>
        <taxon>Allacma</taxon>
    </lineage>
</organism>
<gene>
    <name evidence="1" type="ORF">AFUS01_LOCUS30865</name>
</gene>